<protein>
    <submittedName>
        <fullName evidence="3">Methylmalonyl-CoA/ethylmalonyl-CoA epimerase</fullName>
        <ecNumber evidence="3">5.1.99.1</ecNumber>
    </submittedName>
</protein>
<comment type="caution">
    <text evidence="3">The sequence shown here is derived from an EMBL/GenBank/DDBJ whole genome shotgun (WGS) entry which is preliminary data.</text>
</comment>
<sequence>MNSLRFDHIAYAIESREQVKLFTKRFNIIDSEEERIENQGVDVIFLYSNAFTIELIQPLAANQSLIRFIKKHRTPCFHHLAYSVPHLVRARNLFQANGFEFTHTIERGSHNRLISFIKPSYTNGILIELCEANNVNQMKTCDMIEKNLIHNGVNESDESISRGIY</sequence>
<dbReference type="EC" id="5.1.99.1" evidence="3"/>
<dbReference type="Gene3D" id="3.10.180.10">
    <property type="entry name" value="2,3-Dihydroxybiphenyl 1,2-Dioxygenase, domain 1"/>
    <property type="match status" value="1"/>
</dbReference>
<dbReference type="EMBL" id="JAFBCV010000003">
    <property type="protein sequence ID" value="MBM7838172.1"/>
    <property type="molecule type" value="Genomic_DNA"/>
</dbReference>
<name>A0ABS2SRP5_9BACI</name>
<evidence type="ECO:0000259" key="2">
    <source>
        <dbReference type="PROSITE" id="PS51819"/>
    </source>
</evidence>
<dbReference type="GO" id="GO:0004493">
    <property type="term" value="F:methylmalonyl-CoA epimerase activity"/>
    <property type="evidence" value="ECO:0007669"/>
    <property type="project" value="UniProtKB-EC"/>
</dbReference>
<dbReference type="SUPFAM" id="SSF54593">
    <property type="entry name" value="Glyoxalase/Bleomycin resistance protein/Dihydroxybiphenyl dioxygenase"/>
    <property type="match status" value="1"/>
</dbReference>
<dbReference type="InterPro" id="IPR029068">
    <property type="entry name" value="Glyas_Bleomycin-R_OHBP_Dase"/>
</dbReference>
<dbReference type="InterPro" id="IPR037523">
    <property type="entry name" value="VOC_core"/>
</dbReference>
<accession>A0ABS2SRP5</accession>
<gene>
    <name evidence="3" type="ORF">JOC54_001403</name>
</gene>
<evidence type="ECO:0000313" key="3">
    <source>
        <dbReference type="EMBL" id="MBM7838172.1"/>
    </source>
</evidence>
<feature type="domain" description="VOC" evidence="2">
    <location>
        <begin position="5"/>
        <end position="132"/>
    </location>
</feature>
<reference evidence="3" key="1">
    <citation type="submission" date="2021-01" db="EMBL/GenBank/DDBJ databases">
        <title>Genomic Encyclopedia of Type Strains, Phase IV (KMG-IV): sequencing the most valuable type-strain genomes for metagenomic binning, comparative biology and taxonomic classification.</title>
        <authorList>
            <person name="Goeker M."/>
        </authorList>
    </citation>
    <scope>NUCLEOTIDE SEQUENCE</scope>
    <source>
        <strain evidence="3">DSM 21943</strain>
    </source>
</reference>
<organism evidence="3 4">
    <name type="scientific">Shouchella xiaoxiensis</name>
    <dbReference type="NCBI Taxonomy" id="766895"/>
    <lineage>
        <taxon>Bacteria</taxon>
        <taxon>Bacillati</taxon>
        <taxon>Bacillota</taxon>
        <taxon>Bacilli</taxon>
        <taxon>Bacillales</taxon>
        <taxon>Bacillaceae</taxon>
        <taxon>Shouchella</taxon>
    </lineage>
</organism>
<keyword evidence="1" id="KW-0479">Metal-binding</keyword>
<dbReference type="InterPro" id="IPR051785">
    <property type="entry name" value="MMCE/EMCE_epimerase"/>
</dbReference>
<dbReference type="Pfam" id="PF13669">
    <property type="entry name" value="Glyoxalase_4"/>
    <property type="match status" value="1"/>
</dbReference>
<proteinExistence type="predicted"/>
<keyword evidence="4" id="KW-1185">Reference proteome</keyword>
<evidence type="ECO:0000256" key="1">
    <source>
        <dbReference type="ARBA" id="ARBA00022723"/>
    </source>
</evidence>
<dbReference type="Proteomes" id="UP001179280">
    <property type="component" value="Unassembled WGS sequence"/>
</dbReference>
<dbReference type="RefSeq" id="WP_204465308.1">
    <property type="nucleotide sequence ID" value="NZ_JAFBCV010000003.1"/>
</dbReference>
<dbReference type="PANTHER" id="PTHR43048">
    <property type="entry name" value="METHYLMALONYL-COA EPIMERASE"/>
    <property type="match status" value="1"/>
</dbReference>
<dbReference type="PROSITE" id="PS51819">
    <property type="entry name" value="VOC"/>
    <property type="match status" value="1"/>
</dbReference>
<dbReference type="PANTHER" id="PTHR43048:SF3">
    <property type="entry name" value="METHYLMALONYL-COA EPIMERASE, MITOCHONDRIAL"/>
    <property type="match status" value="1"/>
</dbReference>
<keyword evidence="3" id="KW-0413">Isomerase</keyword>
<evidence type="ECO:0000313" key="4">
    <source>
        <dbReference type="Proteomes" id="UP001179280"/>
    </source>
</evidence>